<dbReference type="PANTHER" id="PTHR11474">
    <property type="entry name" value="TYROSINASE FAMILY MEMBER"/>
    <property type="match status" value="1"/>
</dbReference>
<dbReference type="OrthoDB" id="6132182at2759"/>
<accession>A0A6A5KEV9</accession>
<dbReference type="PANTHER" id="PTHR11474:SF126">
    <property type="entry name" value="TYROSINASE-LIKE PROTEIN TYR-1-RELATED"/>
    <property type="match status" value="1"/>
</dbReference>
<dbReference type="AlphaFoldDB" id="A0A6A5KEV9"/>
<proteinExistence type="predicted"/>
<keyword evidence="7" id="KW-1185">Reference proteome</keyword>
<dbReference type="InterPro" id="IPR050316">
    <property type="entry name" value="Tyrosinase/Hemocyanin"/>
</dbReference>
<evidence type="ECO:0000256" key="3">
    <source>
        <dbReference type="SAM" id="SignalP"/>
    </source>
</evidence>
<keyword evidence="2" id="KW-0186">Copper</keyword>
<evidence type="ECO:0000313" key="6">
    <source>
        <dbReference type="EMBL" id="KAF1834740.1"/>
    </source>
</evidence>
<gene>
    <name evidence="6" type="ORF">BDW02DRAFT_597876</name>
</gene>
<evidence type="ECO:0000256" key="1">
    <source>
        <dbReference type="ARBA" id="ARBA00022723"/>
    </source>
</evidence>
<evidence type="ECO:0000313" key="7">
    <source>
        <dbReference type="Proteomes" id="UP000800040"/>
    </source>
</evidence>
<dbReference type="InterPro" id="IPR002227">
    <property type="entry name" value="Tyrosinase_Cu-bd"/>
</dbReference>
<feature type="domain" description="Tyrosinase copper-binding" evidence="5">
    <location>
        <begin position="261"/>
        <end position="272"/>
    </location>
</feature>
<dbReference type="EMBL" id="ML975297">
    <property type="protein sequence ID" value="KAF1834740.1"/>
    <property type="molecule type" value="Genomic_DNA"/>
</dbReference>
<organism evidence="6 7">
    <name type="scientific">Decorospora gaudefroyi</name>
    <dbReference type="NCBI Taxonomy" id="184978"/>
    <lineage>
        <taxon>Eukaryota</taxon>
        <taxon>Fungi</taxon>
        <taxon>Dikarya</taxon>
        <taxon>Ascomycota</taxon>
        <taxon>Pezizomycotina</taxon>
        <taxon>Dothideomycetes</taxon>
        <taxon>Pleosporomycetidae</taxon>
        <taxon>Pleosporales</taxon>
        <taxon>Pleosporineae</taxon>
        <taxon>Pleosporaceae</taxon>
        <taxon>Decorospora</taxon>
    </lineage>
</organism>
<keyword evidence="3" id="KW-0732">Signal</keyword>
<sequence length="341" mass="38060">MRTFLLLSLLSLLLCCASAGKGGQCRKPIVRKEWRSLKKADRLQYIAAVQCLLEKPAVTPSTVAPGAISRYDDLVATHINQTMSIHFVGHFLPWHRLFTLYYEKLLREECGYGGAQPYWDWTLDTPASQFVKSPVFDPIYGFGGNGPLIPVNASNNEVPGRTGGGCVEAGPFVNMTVHLGPFASLERNDQCLKRDLAPAYAATYLARDKLDSVMSQSDYGWMARTLEGGTAWEDSQVHAGGHFGVGGTYGQMGDPFASPSDPIFWMHHANLDRVWWSWQKKDLGQRRRDVSGPMFLQDWGNAQGGNVTLAFPLSLGYNNWDATIADMMDIRRLCYTYDKLY</sequence>
<protein>
    <submittedName>
        <fullName evidence="6">Di-copper centre-containing protein</fullName>
    </submittedName>
</protein>
<dbReference type="PRINTS" id="PR00092">
    <property type="entry name" value="TYROSINASE"/>
</dbReference>
<evidence type="ECO:0000256" key="2">
    <source>
        <dbReference type="ARBA" id="ARBA00023008"/>
    </source>
</evidence>
<feature type="signal peptide" evidence="3">
    <location>
        <begin position="1"/>
        <end position="19"/>
    </location>
</feature>
<name>A0A6A5KEV9_9PLEO</name>
<dbReference type="Proteomes" id="UP000800040">
    <property type="component" value="Unassembled WGS sequence"/>
</dbReference>
<feature type="chain" id="PRO_5025502669" evidence="3">
    <location>
        <begin position="20"/>
        <end position="341"/>
    </location>
</feature>
<dbReference type="PROSITE" id="PS00497">
    <property type="entry name" value="TYROSINASE_1"/>
    <property type="match status" value="1"/>
</dbReference>
<feature type="domain" description="Tyrosinase copper-binding" evidence="4">
    <location>
        <begin position="86"/>
        <end position="103"/>
    </location>
</feature>
<dbReference type="GO" id="GO:0016491">
    <property type="term" value="F:oxidoreductase activity"/>
    <property type="evidence" value="ECO:0007669"/>
    <property type="project" value="InterPro"/>
</dbReference>
<dbReference type="Pfam" id="PF00264">
    <property type="entry name" value="Tyrosinase"/>
    <property type="match status" value="1"/>
</dbReference>
<keyword evidence="1" id="KW-0479">Metal-binding</keyword>
<dbReference type="PROSITE" id="PS00498">
    <property type="entry name" value="TYROSINASE_2"/>
    <property type="match status" value="1"/>
</dbReference>
<reference evidence="6" key="1">
    <citation type="submission" date="2020-01" db="EMBL/GenBank/DDBJ databases">
        <authorList>
            <consortium name="DOE Joint Genome Institute"/>
            <person name="Haridas S."/>
            <person name="Albert R."/>
            <person name="Binder M."/>
            <person name="Bloem J."/>
            <person name="Labutti K."/>
            <person name="Salamov A."/>
            <person name="Andreopoulos B."/>
            <person name="Baker S.E."/>
            <person name="Barry K."/>
            <person name="Bills G."/>
            <person name="Bluhm B.H."/>
            <person name="Cannon C."/>
            <person name="Castanera R."/>
            <person name="Culley D.E."/>
            <person name="Daum C."/>
            <person name="Ezra D."/>
            <person name="Gonzalez J.B."/>
            <person name="Henrissat B."/>
            <person name="Kuo A."/>
            <person name="Liang C."/>
            <person name="Lipzen A."/>
            <person name="Lutzoni F."/>
            <person name="Magnuson J."/>
            <person name="Mondo S."/>
            <person name="Nolan M."/>
            <person name="Ohm R."/>
            <person name="Pangilinan J."/>
            <person name="Park H.-J."/>
            <person name="Ramirez L."/>
            <person name="Alfaro M."/>
            <person name="Sun H."/>
            <person name="Tritt A."/>
            <person name="Yoshinaga Y."/>
            <person name="Zwiers L.-H."/>
            <person name="Turgeon B.G."/>
            <person name="Goodwin S.B."/>
            <person name="Spatafora J.W."/>
            <person name="Crous P.W."/>
            <person name="Grigoriev I.V."/>
        </authorList>
    </citation>
    <scope>NUCLEOTIDE SEQUENCE</scope>
    <source>
        <strain evidence="6">P77</strain>
    </source>
</reference>
<dbReference type="SUPFAM" id="SSF48056">
    <property type="entry name" value="Di-copper centre-containing domain"/>
    <property type="match status" value="1"/>
</dbReference>
<dbReference type="InterPro" id="IPR008922">
    <property type="entry name" value="Di-copper_centre_dom_sf"/>
</dbReference>
<evidence type="ECO:0000259" key="4">
    <source>
        <dbReference type="PROSITE" id="PS00497"/>
    </source>
</evidence>
<dbReference type="GO" id="GO:0046872">
    <property type="term" value="F:metal ion binding"/>
    <property type="evidence" value="ECO:0007669"/>
    <property type="project" value="UniProtKB-KW"/>
</dbReference>
<evidence type="ECO:0000259" key="5">
    <source>
        <dbReference type="PROSITE" id="PS00498"/>
    </source>
</evidence>
<dbReference type="Gene3D" id="1.10.1280.10">
    <property type="entry name" value="Di-copper center containing domain from catechol oxidase"/>
    <property type="match status" value="1"/>
</dbReference>